<evidence type="ECO:0000313" key="3">
    <source>
        <dbReference type="Proteomes" id="UP000316778"/>
    </source>
</evidence>
<keyword evidence="3" id="KW-1185">Reference proteome</keyword>
<dbReference type="AlphaFoldDB" id="A0A562T5R1"/>
<sequence length="252" mass="27361">MKQLFITFITLLLAHHCFAQHVYQIHADTVHIYNTCDTAELVLENRTKGVQGFLFNKGNGVTEFRRLELKQIGIYQLAIQGQDTISLNFPAPPNNQLKDFLVSQSTSDPTAGNFEDLYTYDIPAGKLAADGDKIRACYVGSISGTYTNINHRYIALVIGGIQSTIQLGVSNSSSNWKADVLFMRTGPATGSLVFSTNLAAYNANTKVVELTGLNFNNPVPFNFQAAGGGDAGDVTVKIGTIKYEPAAMEIGL</sequence>
<dbReference type="Proteomes" id="UP000316778">
    <property type="component" value="Unassembled WGS sequence"/>
</dbReference>
<accession>A0A562T5R1</accession>
<dbReference type="RefSeq" id="WP_145714778.1">
    <property type="nucleotide sequence ID" value="NZ_BAAAFY010000001.1"/>
</dbReference>
<name>A0A562T5R1_CHIJA</name>
<dbReference type="EMBL" id="VLLG01000003">
    <property type="protein sequence ID" value="TWI88877.1"/>
    <property type="molecule type" value="Genomic_DNA"/>
</dbReference>
<feature type="signal peptide" evidence="1">
    <location>
        <begin position="1"/>
        <end position="19"/>
    </location>
</feature>
<reference evidence="2 3" key="1">
    <citation type="journal article" date="2013" name="Stand. Genomic Sci.">
        <title>Genomic Encyclopedia of Type Strains, Phase I: The one thousand microbial genomes (KMG-I) project.</title>
        <authorList>
            <person name="Kyrpides N.C."/>
            <person name="Woyke T."/>
            <person name="Eisen J.A."/>
            <person name="Garrity G."/>
            <person name="Lilburn T.G."/>
            <person name="Beck B.J."/>
            <person name="Whitman W.B."/>
            <person name="Hugenholtz P."/>
            <person name="Klenk H.P."/>
        </authorList>
    </citation>
    <scope>NUCLEOTIDE SEQUENCE [LARGE SCALE GENOMIC DNA]</scope>
    <source>
        <strain evidence="2 3">DSM 13484</strain>
    </source>
</reference>
<keyword evidence="1" id="KW-0732">Signal</keyword>
<protein>
    <submittedName>
        <fullName evidence="2">Uncharacterized protein</fullName>
    </submittedName>
</protein>
<dbReference type="OrthoDB" id="681101at2"/>
<evidence type="ECO:0000256" key="1">
    <source>
        <dbReference type="SAM" id="SignalP"/>
    </source>
</evidence>
<feature type="chain" id="PRO_5022155306" evidence="1">
    <location>
        <begin position="20"/>
        <end position="252"/>
    </location>
</feature>
<gene>
    <name evidence="2" type="ORF">LX66_2965</name>
</gene>
<evidence type="ECO:0000313" key="2">
    <source>
        <dbReference type="EMBL" id="TWI88877.1"/>
    </source>
</evidence>
<organism evidence="2 3">
    <name type="scientific">Chitinophaga japonensis</name>
    <name type="common">Flexibacter japonensis</name>
    <dbReference type="NCBI Taxonomy" id="104662"/>
    <lineage>
        <taxon>Bacteria</taxon>
        <taxon>Pseudomonadati</taxon>
        <taxon>Bacteroidota</taxon>
        <taxon>Chitinophagia</taxon>
        <taxon>Chitinophagales</taxon>
        <taxon>Chitinophagaceae</taxon>
        <taxon>Chitinophaga</taxon>
    </lineage>
</organism>
<proteinExistence type="predicted"/>
<comment type="caution">
    <text evidence="2">The sequence shown here is derived from an EMBL/GenBank/DDBJ whole genome shotgun (WGS) entry which is preliminary data.</text>
</comment>